<gene>
    <name evidence="11" type="ORF">T459_20576</name>
</gene>
<evidence type="ECO:0000256" key="6">
    <source>
        <dbReference type="ARBA" id="ARBA00022989"/>
    </source>
</evidence>
<organism evidence="11 12">
    <name type="scientific">Capsicum annuum</name>
    <name type="common">Capsicum pepper</name>
    <dbReference type="NCBI Taxonomy" id="4072"/>
    <lineage>
        <taxon>Eukaryota</taxon>
        <taxon>Viridiplantae</taxon>
        <taxon>Streptophyta</taxon>
        <taxon>Embryophyta</taxon>
        <taxon>Tracheophyta</taxon>
        <taxon>Spermatophyta</taxon>
        <taxon>Magnoliopsida</taxon>
        <taxon>eudicotyledons</taxon>
        <taxon>Gunneridae</taxon>
        <taxon>Pentapetalae</taxon>
        <taxon>asterids</taxon>
        <taxon>lamiids</taxon>
        <taxon>Solanales</taxon>
        <taxon>Solanaceae</taxon>
        <taxon>Solanoideae</taxon>
        <taxon>Capsiceae</taxon>
        <taxon>Capsicum</taxon>
    </lineage>
</organism>
<keyword evidence="9" id="KW-0503">Monooxygenase</keyword>
<comment type="caution">
    <text evidence="11">The sequence shown here is derived from an EMBL/GenBank/DDBJ whole genome shotgun (WGS) entry which is preliminary data.</text>
</comment>
<keyword evidence="5" id="KW-0479">Metal-binding</keyword>
<reference evidence="11 12" key="2">
    <citation type="journal article" date="2017" name="Genome Biol.">
        <title>New reference genome sequences of hot pepper reveal the massive evolution of plant disease-resistance genes by retroduplication.</title>
        <authorList>
            <person name="Kim S."/>
            <person name="Park J."/>
            <person name="Yeom S.I."/>
            <person name="Kim Y.M."/>
            <person name="Seo E."/>
            <person name="Kim K.T."/>
            <person name="Kim M.S."/>
            <person name="Lee J.M."/>
            <person name="Cheong K."/>
            <person name="Shin H.S."/>
            <person name="Kim S.B."/>
            <person name="Han K."/>
            <person name="Lee J."/>
            <person name="Park M."/>
            <person name="Lee H.A."/>
            <person name="Lee H.Y."/>
            <person name="Lee Y."/>
            <person name="Oh S."/>
            <person name="Lee J.H."/>
            <person name="Choi E."/>
            <person name="Choi E."/>
            <person name="Lee S.E."/>
            <person name="Jeon J."/>
            <person name="Kim H."/>
            <person name="Choi G."/>
            <person name="Song H."/>
            <person name="Lee J."/>
            <person name="Lee S.C."/>
            <person name="Kwon J.K."/>
            <person name="Lee H.Y."/>
            <person name="Koo N."/>
            <person name="Hong Y."/>
            <person name="Kim R.W."/>
            <person name="Kang W.H."/>
            <person name="Huh J.H."/>
            <person name="Kang B.C."/>
            <person name="Yang T.J."/>
            <person name="Lee Y.H."/>
            <person name="Bennetzen J.L."/>
            <person name="Choi D."/>
        </authorList>
    </citation>
    <scope>NUCLEOTIDE SEQUENCE [LARGE SCALE GENOMIC DNA]</scope>
    <source>
        <strain evidence="12">cv. CM334</strain>
    </source>
</reference>
<evidence type="ECO:0000256" key="9">
    <source>
        <dbReference type="ARBA" id="ARBA00023033"/>
    </source>
</evidence>
<evidence type="ECO:0000256" key="10">
    <source>
        <dbReference type="ARBA" id="ARBA00023136"/>
    </source>
</evidence>
<keyword evidence="3" id="KW-0349">Heme</keyword>
<evidence type="ECO:0000256" key="2">
    <source>
        <dbReference type="ARBA" id="ARBA00010617"/>
    </source>
</evidence>
<dbReference type="EMBL" id="AYRZ02000007">
    <property type="protein sequence ID" value="PHT77054.1"/>
    <property type="molecule type" value="Genomic_DNA"/>
</dbReference>
<dbReference type="PRINTS" id="PR00463">
    <property type="entry name" value="EP450I"/>
</dbReference>
<keyword evidence="10" id="KW-0472">Membrane</keyword>
<keyword evidence="4" id="KW-0812">Transmembrane</keyword>
<dbReference type="PANTHER" id="PTHR24282">
    <property type="entry name" value="CYTOCHROME P450 FAMILY MEMBER"/>
    <property type="match status" value="1"/>
</dbReference>
<dbReference type="PANTHER" id="PTHR24282:SF191">
    <property type="entry name" value="CYTOCHROME P450"/>
    <property type="match status" value="1"/>
</dbReference>
<keyword evidence="8" id="KW-0408">Iron</keyword>
<evidence type="ECO:0000256" key="5">
    <source>
        <dbReference type="ARBA" id="ARBA00022723"/>
    </source>
</evidence>
<dbReference type="Pfam" id="PF00067">
    <property type="entry name" value="p450"/>
    <property type="match status" value="1"/>
</dbReference>
<dbReference type="SUPFAM" id="SSF48264">
    <property type="entry name" value="Cytochrome P450"/>
    <property type="match status" value="1"/>
</dbReference>
<dbReference type="InterPro" id="IPR002401">
    <property type="entry name" value="Cyt_P450_E_grp-I"/>
</dbReference>
<dbReference type="GO" id="GO:0004497">
    <property type="term" value="F:monooxygenase activity"/>
    <property type="evidence" value="ECO:0000318"/>
    <property type="project" value="GO_Central"/>
</dbReference>
<comment type="subcellular location">
    <subcellularLocation>
        <location evidence="1">Membrane</location>
    </subcellularLocation>
</comment>
<dbReference type="InterPro" id="IPR001128">
    <property type="entry name" value="Cyt_P450"/>
</dbReference>
<evidence type="ECO:0000256" key="3">
    <source>
        <dbReference type="ARBA" id="ARBA00022617"/>
    </source>
</evidence>
<dbReference type="GO" id="GO:0020037">
    <property type="term" value="F:heme binding"/>
    <property type="evidence" value="ECO:0007669"/>
    <property type="project" value="InterPro"/>
</dbReference>
<protein>
    <submittedName>
        <fullName evidence="11">Cytochrome</fullName>
    </submittedName>
</protein>
<dbReference type="GO" id="GO:0016705">
    <property type="term" value="F:oxidoreductase activity, acting on paired donors, with incorporation or reduction of molecular oxygen"/>
    <property type="evidence" value="ECO:0007669"/>
    <property type="project" value="InterPro"/>
</dbReference>
<dbReference type="Proteomes" id="UP000222542">
    <property type="component" value="Unassembled WGS sequence"/>
</dbReference>
<proteinExistence type="inferred from homology"/>
<reference evidence="11 12" key="1">
    <citation type="journal article" date="2014" name="Nat. Genet.">
        <title>Genome sequence of the hot pepper provides insights into the evolution of pungency in Capsicum species.</title>
        <authorList>
            <person name="Kim S."/>
            <person name="Park M."/>
            <person name="Yeom S.I."/>
            <person name="Kim Y.M."/>
            <person name="Lee J.M."/>
            <person name="Lee H.A."/>
            <person name="Seo E."/>
            <person name="Choi J."/>
            <person name="Cheong K."/>
            <person name="Kim K.T."/>
            <person name="Jung K."/>
            <person name="Lee G.W."/>
            <person name="Oh S.K."/>
            <person name="Bae C."/>
            <person name="Kim S.B."/>
            <person name="Lee H.Y."/>
            <person name="Kim S.Y."/>
            <person name="Kim M.S."/>
            <person name="Kang B.C."/>
            <person name="Jo Y.D."/>
            <person name="Yang H.B."/>
            <person name="Jeong H.J."/>
            <person name="Kang W.H."/>
            <person name="Kwon J.K."/>
            <person name="Shin C."/>
            <person name="Lim J.Y."/>
            <person name="Park J.H."/>
            <person name="Huh J.H."/>
            <person name="Kim J.S."/>
            <person name="Kim B.D."/>
            <person name="Cohen O."/>
            <person name="Paran I."/>
            <person name="Suh M.C."/>
            <person name="Lee S.B."/>
            <person name="Kim Y.K."/>
            <person name="Shin Y."/>
            <person name="Noh S.J."/>
            <person name="Park J."/>
            <person name="Seo Y.S."/>
            <person name="Kwon S.Y."/>
            <person name="Kim H.A."/>
            <person name="Park J.M."/>
            <person name="Kim H.J."/>
            <person name="Choi S.B."/>
            <person name="Bosland P.W."/>
            <person name="Reeves G."/>
            <person name="Jo S.H."/>
            <person name="Lee B.W."/>
            <person name="Cho H.T."/>
            <person name="Choi H.S."/>
            <person name="Lee M.S."/>
            <person name="Yu Y."/>
            <person name="Do Choi Y."/>
            <person name="Park B.S."/>
            <person name="van Deynze A."/>
            <person name="Ashrafi H."/>
            <person name="Hill T."/>
            <person name="Kim W.T."/>
            <person name="Pai H.S."/>
            <person name="Ahn H.K."/>
            <person name="Yeam I."/>
            <person name="Giovannoni J.J."/>
            <person name="Rose J.K."/>
            <person name="Sorensen I."/>
            <person name="Lee S.J."/>
            <person name="Kim R.W."/>
            <person name="Choi I.Y."/>
            <person name="Choi B.S."/>
            <person name="Lim J.S."/>
            <person name="Lee Y.H."/>
            <person name="Choi D."/>
        </authorList>
    </citation>
    <scope>NUCLEOTIDE SEQUENCE [LARGE SCALE GENOMIC DNA]</scope>
    <source>
        <strain evidence="12">cv. CM334</strain>
    </source>
</reference>
<dbReference type="GO" id="GO:0005506">
    <property type="term" value="F:iron ion binding"/>
    <property type="evidence" value="ECO:0007669"/>
    <property type="project" value="InterPro"/>
</dbReference>
<dbReference type="OMA" id="FICHEFL"/>
<keyword evidence="12" id="KW-1185">Reference proteome</keyword>
<evidence type="ECO:0000256" key="8">
    <source>
        <dbReference type="ARBA" id="ARBA00023004"/>
    </source>
</evidence>
<accession>A0A2G2Z520</accession>
<evidence type="ECO:0000313" key="11">
    <source>
        <dbReference type="EMBL" id="PHT77054.1"/>
    </source>
</evidence>
<keyword evidence="6" id="KW-1133">Transmembrane helix</keyword>
<dbReference type="Gramene" id="PHT77054">
    <property type="protein sequence ID" value="PHT77054"/>
    <property type="gene ID" value="T459_20576"/>
</dbReference>
<dbReference type="STRING" id="4072.A0A2G2Z520"/>
<dbReference type="GO" id="GO:0016020">
    <property type="term" value="C:membrane"/>
    <property type="evidence" value="ECO:0007669"/>
    <property type="project" value="UniProtKB-SubCell"/>
</dbReference>
<dbReference type="InterPro" id="IPR036396">
    <property type="entry name" value="Cyt_P450_sf"/>
</dbReference>
<comment type="similarity">
    <text evidence="2">Belongs to the cytochrome P450 family.</text>
</comment>
<name>A0A2G2Z520_CAPAN</name>
<dbReference type="InterPro" id="IPR050665">
    <property type="entry name" value="Cytochrome_P450_Monooxygen"/>
</dbReference>
<evidence type="ECO:0000313" key="12">
    <source>
        <dbReference type="Proteomes" id="UP000222542"/>
    </source>
</evidence>
<evidence type="ECO:0000256" key="4">
    <source>
        <dbReference type="ARBA" id="ARBA00022692"/>
    </source>
</evidence>
<evidence type="ECO:0000256" key="7">
    <source>
        <dbReference type="ARBA" id="ARBA00023002"/>
    </source>
</evidence>
<evidence type="ECO:0000256" key="1">
    <source>
        <dbReference type="ARBA" id="ARBA00004370"/>
    </source>
</evidence>
<dbReference type="AlphaFoldDB" id="A0A2G2Z520"/>
<dbReference type="Gene3D" id="1.10.630.10">
    <property type="entry name" value="Cytochrome P450"/>
    <property type="match status" value="1"/>
</dbReference>
<sequence>MKDSSMMIKEAYSKPMNLFDDDIAPKILLFILETIKKYGKNSFVWMGPNPQVLIMEPELIKEVLSKNCLYQKARGNPFLALLGQGLVSYEEDKWAKHRKIVNPAFHLEKLKHMLPVFYLSCSEMLSKWEDVVPVGGSHEIDVWPDLQQLSCDVISRTAFGSSYEEGRKIFELQKEQAQHLIKASLFVYIPGWRFLPTKRNRRMKEINKDVRSSIRGIIDKRLKAMEAGEADNKDLLGISLESNFKEIEQHGNKKFGMTIEEVIEECKLFYFAGAETTSVLLVWTLMLLSKYQDWQARAREEVLQVFESRKPDFDGLNRLKVVSIVVLLVQFICHEFLLSLLLQLLEFLNF</sequence>
<keyword evidence="7" id="KW-0560">Oxidoreductase</keyword>